<dbReference type="InterPro" id="IPR040134">
    <property type="entry name" value="PSMD12/CSN4"/>
</dbReference>
<keyword evidence="3" id="KW-0648">Protein biosynthesis</keyword>
<proteinExistence type="predicted"/>
<accession>A0A6G1SM36</accession>
<feature type="domain" description="Importin N-terminal" evidence="4">
    <location>
        <begin position="22"/>
        <end position="102"/>
    </location>
</feature>
<dbReference type="EMBL" id="GGYP01006687">
    <property type="protein sequence ID" value="MDE51458.1"/>
    <property type="molecule type" value="Transcribed_RNA"/>
</dbReference>
<dbReference type="SMART" id="SM00913">
    <property type="entry name" value="IBN_N"/>
    <property type="match status" value="1"/>
</dbReference>
<evidence type="ECO:0000256" key="2">
    <source>
        <dbReference type="ARBA" id="ARBA00022540"/>
    </source>
</evidence>
<dbReference type="SMART" id="SM00088">
    <property type="entry name" value="PINT"/>
    <property type="match status" value="1"/>
</dbReference>
<dbReference type="GO" id="GO:0006886">
    <property type="term" value="P:intracellular protein transport"/>
    <property type="evidence" value="ECO:0007669"/>
    <property type="project" value="InterPro"/>
</dbReference>
<dbReference type="Gene3D" id="1.25.10.10">
    <property type="entry name" value="Leucine-rich Repeat Variant"/>
    <property type="match status" value="1"/>
</dbReference>
<keyword evidence="2" id="KW-0396">Initiation factor</keyword>
<dbReference type="GO" id="GO:0005829">
    <property type="term" value="C:cytosol"/>
    <property type="evidence" value="ECO:0007669"/>
    <property type="project" value="TreeGrafter"/>
</dbReference>
<dbReference type="InterPro" id="IPR011989">
    <property type="entry name" value="ARM-like"/>
</dbReference>
<dbReference type="InterPro" id="IPR001494">
    <property type="entry name" value="Importin-beta_N"/>
</dbReference>
<dbReference type="PROSITE" id="PS50166">
    <property type="entry name" value="IMPORTIN_B_NT"/>
    <property type="match status" value="1"/>
</dbReference>
<dbReference type="AlphaFoldDB" id="A0A6G1SM36"/>
<reference evidence="5" key="1">
    <citation type="submission" date="2018-10" db="EMBL/GenBank/DDBJ databases">
        <title>Transcriptome assembly of Aceria tosichella (Wheat curl mite) Type 2.</title>
        <authorList>
            <person name="Scully E.D."/>
            <person name="Geib S.M."/>
            <person name="Palmer N.A."/>
            <person name="Gupta A.K."/>
            <person name="Sarath G."/>
            <person name="Tatineni S."/>
        </authorList>
    </citation>
    <scope>NUCLEOTIDE SEQUENCE</scope>
    <source>
        <strain evidence="5">LincolnNE</strain>
    </source>
</reference>
<protein>
    <submittedName>
        <fullName evidence="5">Importin subunit beta-1</fullName>
    </submittedName>
</protein>
<dbReference type="GO" id="GO:0008180">
    <property type="term" value="C:COP9 signalosome"/>
    <property type="evidence" value="ECO:0007669"/>
    <property type="project" value="TreeGrafter"/>
</dbReference>
<keyword evidence="1" id="KW-0963">Cytoplasm</keyword>
<dbReference type="PANTHER" id="PTHR10855">
    <property type="entry name" value="26S PROTEASOME NON-ATPASE REGULATORY SUBUNIT 12/COP9 SIGNALOSOME COMPLEX SUBUNIT 4"/>
    <property type="match status" value="1"/>
</dbReference>
<evidence type="ECO:0000256" key="1">
    <source>
        <dbReference type="ARBA" id="ARBA00022490"/>
    </source>
</evidence>
<sequence length="301" mass="34321">MEDLTRVLERSISSNQTDQNEAVKYIQEFCQKDFVGFIQALSDVLYDQQNQPVVRAAAGLQLKNQLTARDEHLRHQQQERWRALPESTRAHIKDRVFKSLGTEIFRPWSAPQCVAYIALIELPEQQWPGLIPALAANVTDTTSNQQLKLASLEAIGYICQDIDQTCIQASDSKHILDAIVLHGIRDDECEEVKRAATTALLSLYETKVHQVSKLHQNVSFAQLGDLLNIEPQYAEKIIAQMIREERIQGHLNQIDGTVHFESKDILQVFDEEILKLCSEVNHIVEKIKVVVPDQWWSSSTN</sequence>
<dbReference type="SUPFAM" id="SSF48371">
    <property type="entry name" value="ARM repeat"/>
    <property type="match status" value="1"/>
</dbReference>
<dbReference type="InterPro" id="IPR000717">
    <property type="entry name" value="PCI_dom"/>
</dbReference>
<dbReference type="GO" id="GO:0003743">
    <property type="term" value="F:translation initiation factor activity"/>
    <property type="evidence" value="ECO:0007669"/>
    <property type="project" value="UniProtKB-KW"/>
</dbReference>
<dbReference type="InterPro" id="IPR016024">
    <property type="entry name" value="ARM-type_fold"/>
</dbReference>
<dbReference type="Pfam" id="PF01399">
    <property type="entry name" value="PCI"/>
    <property type="match status" value="1"/>
</dbReference>
<evidence type="ECO:0000313" key="5">
    <source>
        <dbReference type="EMBL" id="MDE51458.1"/>
    </source>
</evidence>
<dbReference type="SUPFAM" id="SSF46785">
    <property type="entry name" value="Winged helix' DNA-binding domain"/>
    <property type="match status" value="1"/>
</dbReference>
<evidence type="ECO:0000256" key="3">
    <source>
        <dbReference type="ARBA" id="ARBA00022917"/>
    </source>
</evidence>
<dbReference type="Pfam" id="PF03810">
    <property type="entry name" value="IBN_N"/>
    <property type="match status" value="1"/>
</dbReference>
<name>A0A6G1SM36_9ACAR</name>
<dbReference type="PANTHER" id="PTHR10855:SF2">
    <property type="entry name" value="COP9 SIGNALOSOME COMPLEX SUBUNIT 4"/>
    <property type="match status" value="1"/>
</dbReference>
<evidence type="ECO:0000259" key="4">
    <source>
        <dbReference type="PROSITE" id="PS50166"/>
    </source>
</evidence>
<dbReference type="GO" id="GO:0031267">
    <property type="term" value="F:small GTPase binding"/>
    <property type="evidence" value="ECO:0007669"/>
    <property type="project" value="InterPro"/>
</dbReference>
<dbReference type="InterPro" id="IPR036390">
    <property type="entry name" value="WH_DNA-bd_sf"/>
</dbReference>
<gene>
    <name evidence="5" type="primary">Kpnb1_1</name>
    <name evidence="5" type="ORF">g.7614</name>
</gene>
<organism evidence="5">
    <name type="scientific">Aceria tosichella</name>
    <name type="common">wheat curl mite</name>
    <dbReference type="NCBI Taxonomy" id="561515"/>
    <lineage>
        <taxon>Eukaryota</taxon>
        <taxon>Metazoa</taxon>
        <taxon>Ecdysozoa</taxon>
        <taxon>Arthropoda</taxon>
        <taxon>Chelicerata</taxon>
        <taxon>Arachnida</taxon>
        <taxon>Acari</taxon>
        <taxon>Acariformes</taxon>
        <taxon>Trombidiformes</taxon>
        <taxon>Prostigmata</taxon>
        <taxon>Eupodina</taxon>
        <taxon>Eriophyoidea</taxon>
        <taxon>Eriophyidae</taxon>
        <taxon>Eriophyinae</taxon>
        <taxon>Aceriini</taxon>
        <taxon>Aceria</taxon>
    </lineage>
</organism>